<evidence type="ECO:0000313" key="3">
    <source>
        <dbReference type="Proteomes" id="UP001163726"/>
    </source>
</evidence>
<dbReference type="InterPro" id="IPR036188">
    <property type="entry name" value="FAD/NAD-bd_sf"/>
</dbReference>
<sequence>MKTLIVGAGMSGAACADLLEKAGHQVTVFDRATRVGGRLYTRHLPWADLDLGAQYFTAREPLFKTQVDNWHQSGIVQLWQPTPWLTDNYNSHPSPDRQARYIGFKNAQAPVVELLSSSHVYLQQHVEKVSRKNNQWYAQLSNHTQSGPYDTVVMALPLPLAADLFDETLIQTFDLPDIEVQATQVLAVQLATPIKTEMAWSFVKDRPIDYLGQVSAKPNRNANGQTWLMHFTDGATQMYKYNATSSFVKLGLLQLEQIFSDNKLGECVNHYSYHHPYARICSKNIKQSYYWQAEYGVGFCGDWCQAGRIEGAFLSGRQLAQRILNIQ</sequence>
<dbReference type="RefSeq" id="WP_268073759.1">
    <property type="nucleotide sequence ID" value="NZ_CP109965.1"/>
</dbReference>
<protein>
    <submittedName>
        <fullName evidence="2">FAD-dependent oxidoreductase</fullName>
    </submittedName>
</protein>
<dbReference type="SUPFAM" id="SSF51905">
    <property type="entry name" value="FAD/NAD(P)-binding domain"/>
    <property type="match status" value="1"/>
</dbReference>
<dbReference type="Gene3D" id="3.90.660.10">
    <property type="match status" value="1"/>
</dbReference>
<reference evidence="2" key="1">
    <citation type="submission" date="2022-10" db="EMBL/GenBank/DDBJ databases">
        <title>Catenovulum adriacola sp. nov. isolated in the Harbour of Susak.</title>
        <authorList>
            <person name="Schoch T."/>
            <person name="Reich S.J."/>
            <person name="Stoeferle S."/>
            <person name="Flaiz M."/>
            <person name="Kazda M."/>
            <person name="Riedel C.U."/>
            <person name="Duerre P."/>
        </authorList>
    </citation>
    <scope>NUCLEOTIDE SEQUENCE</scope>
    <source>
        <strain evidence="2">TS8</strain>
    </source>
</reference>
<dbReference type="InterPro" id="IPR002937">
    <property type="entry name" value="Amino_oxidase"/>
</dbReference>
<accession>A0ABY7AJV1</accession>
<dbReference type="EMBL" id="CP109965">
    <property type="protein sequence ID" value="WAJ69503.1"/>
    <property type="molecule type" value="Genomic_DNA"/>
</dbReference>
<feature type="domain" description="Amine oxidase" evidence="1">
    <location>
        <begin position="117"/>
        <end position="324"/>
    </location>
</feature>
<keyword evidence="3" id="KW-1185">Reference proteome</keyword>
<name>A0ABY7AJV1_9ALTE</name>
<dbReference type="PANTHER" id="PTHR16128">
    <property type="entry name" value="FAD/NAD(P)-BINDING OXIDOREDUCTASE FAMILY PROTEIN"/>
    <property type="match status" value="1"/>
</dbReference>
<proteinExistence type="predicted"/>
<evidence type="ECO:0000259" key="1">
    <source>
        <dbReference type="Pfam" id="PF01593"/>
    </source>
</evidence>
<evidence type="ECO:0000313" key="2">
    <source>
        <dbReference type="EMBL" id="WAJ69503.1"/>
    </source>
</evidence>
<dbReference type="PANTHER" id="PTHR16128:SF5">
    <property type="entry name" value="FAD_NAD(P)-BINDING OXIDOREDUCTASE FAMILY PROTEIN"/>
    <property type="match status" value="1"/>
</dbReference>
<dbReference type="PRINTS" id="PR00419">
    <property type="entry name" value="ADXRDTASE"/>
</dbReference>
<dbReference type="Pfam" id="PF13450">
    <property type="entry name" value="NAD_binding_8"/>
    <property type="match status" value="1"/>
</dbReference>
<dbReference type="Proteomes" id="UP001163726">
    <property type="component" value="Chromosome"/>
</dbReference>
<dbReference type="PROSITE" id="PS51257">
    <property type="entry name" value="PROKAR_LIPOPROTEIN"/>
    <property type="match status" value="1"/>
</dbReference>
<gene>
    <name evidence="2" type="ORF">OLW01_10000</name>
</gene>
<organism evidence="2 3">
    <name type="scientific">Catenovulum adriaticum</name>
    <dbReference type="NCBI Taxonomy" id="2984846"/>
    <lineage>
        <taxon>Bacteria</taxon>
        <taxon>Pseudomonadati</taxon>
        <taxon>Pseudomonadota</taxon>
        <taxon>Gammaproteobacteria</taxon>
        <taxon>Alteromonadales</taxon>
        <taxon>Alteromonadaceae</taxon>
        <taxon>Catenovulum</taxon>
    </lineage>
</organism>
<dbReference type="Pfam" id="PF01593">
    <property type="entry name" value="Amino_oxidase"/>
    <property type="match status" value="1"/>
</dbReference>
<dbReference type="Gene3D" id="3.50.50.60">
    <property type="entry name" value="FAD/NAD(P)-binding domain"/>
    <property type="match status" value="1"/>
</dbReference>